<sequence length="68" mass="7838">MVAAVLGTRAFDYLISSSITNERIRIIIIVINGWKGRWTSNRNRSQNDVVVVSIFYLQFNHNPQIIFA</sequence>
<dbReference type="AlphaFoldDB" id="A0A2P5BM12"/>
<name>A0A2P5BM12_TREOI</name>
<comment type="caution">
    <text evidence="1">The sequence shown here is derived from an EMBL/GenBank/DDBJ whole genome shotgun (WGS) entry which is preliminary data.</text>
</comment>
<dbReference type="Proteomes" id="UP000237000">
    <property type="component" value="Unassembled WGS sequence"/>
</dbReference>
<evidence type="ECO:0000313" key="2">
    <source>
        <dbReference type="Proteomes" id="UP000237000"/>
    </source>
</evidence>
<keyword evidence="2" id="KW-1185">Reference proteome</keyword>
<gene>
    <name evidence="1" type="ORF">TorRG33x02_316230</name>
</gene>
<accession>A0A2P5BM12</accession>
<protein>
    <submittedName>
        <fullName evidence="1">Uncharacterized protein</fullName>
    </submittedName>
</protein>
<feature type="non-terminal residue" evidence="1">
    <location>
        <position position="68"/>
    </location>
</feature>
<dbReference type="EMBL" id="JXTC01000494">
    <property type="protein sequence ID" value="PON49826.1"/>
    <property type="molecule type" value="Genomic_DNA"/>
</dbReference>
<evidence type="ECO:0000313" key="1">
    <source>
        <dbReference type="EMBL" id="PON49826.1"/>
    </source>
</evidence>
<reference evidence="2" key="1">
    <citation type="submission" date="2016-06" db="EMBL/GenBank/DDBJ databases">
        <title>Parallel loss of symbiosis genes in relatives of nitrogen-fixing non-legume Parasponia.</title>
        <authorList>
            <person name="Van Velzen R."/>
            <person name="Holmer R."/>
            <person name="Bu F."/>
            <person name="Rutten L."/>
            <person name="Van Zeijl A."/>
            <person name="Liu W."/>
            <person name="Santuari L."/>
            <person name="Cao Q."/>
            <person name="Sharma T."/>
            <person name="Shen D."/>
            <person name="Roswanjaya Y."/>
            <person name="Wardhani T."/>
            <person name="Kalhor M.S."/>
            <person name="Jansen J."/>
            <person name="Van den Hoogen J."/>
            <person name="Gungor B."/>
            <person name="Hartog M."/>
            <person name="Hontelez J."/>
            <person name="Verver J."/>
            <person name="Yang W.-C."/>
            <person name="Schijlen E."/>
            <person name="Repin R."/>
            <person name="Schilthuizen M."/>
            <person name="Schranz E."/>
            <person name="Heidstra R."/>
            <person name="Miyata K."/>
            <person name="Fedorova E."/>
            <person name="Kohlen W."/>
            <person name="Bisseling T."/>
            <person name="Smit S."/>
            <person name="Geurts R."/>
        </authorList>
    </citation>
    <scope>NUCLEOTIDE SEQUENCE [LARGE SCALE GENOMIC DNA]</scope>
    <source>
        <strain evidence="2">cv. RG33-2</strain>
    </source>
</reference>
<organism evidence="1 2">
    <name type="scientific">Trema orientale</name>
    <name type="common">Charcoal tree</name>
    <name type="synonym">Celtis orientalis</name>
    <dbReference type="NCBI Taxonomy" id="63057"/>
    <lineage>
        <taxon>Eukaryota</taxon>
        <taxon>Viridiplantae</taxon>
        <taxon>Streptophyta</taxon>
        <taxon>Embryophyta</taxon>
        <taxon>Tracheophyta</taxon>
        <taxon>Spermatophyta</taxon>
        <taxon>Magnoliopsida</taxon>
        <taxon>eudicotyledons</taxon>
        <taxon>Gunneridae</taxon>
        <taxon>Pentapetalae</taxon>
        <taxon>rosids</taxon>
        <taxon>fabids</taxon>
        <taxon>Rosales</taxon>
        <taxon>Cannabaceae</taxon>
        <taxon>Trema</taxon>
    </lineage>
</organism>
<dbReference type="InParanoid" id="A0A2P5BM12"/>
<proteinExistence type="predicted"/>